<accession>A0A4R1KAT2</accession>
<sequence length="572" mass="64667">MEEILNSISSAGIKTAPEKQADITALPSYKGNFGFYHVKGEDWETVIIKGVFKDNLRNIKGKCMIPDRKMNELAQMLSDVERCLRKPASVQVCFDDDSFFVCAAEEGSYTKLAYDSRDFTIRFPLTPVEESLGRSSSISEKYLFARSPFASMFGEILSPYAYSLFEAMPDVFSPLFMSADIKTHSPSVKTIFGRVLMNSKNIETIMSAFYTKPDFFYLNYLPSIYKSIKKPVMEVPKISVLKLAEDELKNTIDDIDRVTDSLDEAALFNNEFLEVPMLGVMAWEIAVAGMWHAFTGFAKATGLGHEDAMRHIYKTRKGGLLRYEGEIMPRLDPAFEPVRLEPVELAAEDADGFYGSLSSIKRLMLSKVKYTALLEQTHKALDDADRVYLSLSGLASKIRSVLLTTADRLVEDRMLTDRNDIFLLEHKEIQNLINDSFYGNITFTLNFRRWQGSRFASVCLPAYLYEKDVENYKEIAEKQMSKSLNEKIIPCMAFFHKDTETVNFACRYGFSIADVKEAVKADIVVAESASVFSYIAQYCATTDKPLYTGARFAPLLLRDKKLKTGTDSLTIV</sequence>
<dbReference type="Proteomes" id="UP000294614">
    <property type="component" value="Unassembled WGS sequence"/>
</dbReference>
<dbReference type="EMBL" id="SMGG01000003">
    <property type="protein sequence ID" value="TCK61514.1"/>
    <property type="molecule type" value="Genomic_DNA"/>
</dbReference>
<evidence type="ECO:0000313" key="1">
    <source>
        <dbReference type="EMBL" id="TCK61514.1"/>
    </source>
</evidence>
<proteinExistence type="predicted"/>
<organism evidence="1 2">
    <name type="scientific">Seleniivibrio woodruffii</name>
    <dbReference type="NCBI Taxonomy" id="1078050"/>
    <lineage>
        <taxon>Bacteria</taxon>
        <taxon>Pseudomonadati</taxon>
        <taxon>Deferribacterota</taxon>
        <taxon>Deferribacteres</taxon>
        <taxon>Deferribacterales</taxon>
        <taxon>Geovibrionaceae</taxon>
        <taxon>Seleniivibrio</taxon>
    </lineage>
</organism>
<dbReference type="RefSeq" id="WP_132870867.1">
    <property type="nucleotide sequence ID" value="NZ_SMGG01000003.1"/>
</dbReference>
<dbReference type="OrthoDB" id="9778056at2"/>
<name>A0A4R1KAT2_9BACT</name>
<evidence type="ECO:0000313" key="2">
    <source>
        <dbReference type="Proteomes" id="UP000294614"/>
    </source>
</evidence>
<comment type="caution">
    <text evidence="1">The sequence shown here is derived from an EMBL/GenBank/DDBJ whole genome shotgun (WGS) entry which is preliminary data.</text>
</comment>
<reference evidence="1 2" key="1">
    <citation type="submission" date="2019-03" db="EMBL/GenBank/DDBJ databases">
        <title>Genomic Encyclopedia of Type Strains, Phase IV (KMG-IV): sequencing the most valuable type-strain genomes for metagenomic binning, comparative biology and taxonomic classification.</title>
        <authorList>
            <person name="Goeker M."/>
        </authorList>
    </citation>
    <scope>NUCLEOTIDE SEQUENCE [LARGE SCALE GENOMIC DNA]</scope>
    <source>
        <strain evidence="1 2">DSM 24984</strain>
    </source>
</reference>
<dbReference type="AlphaFoldDB" id="A0A4R1KAT2"/>
<keyword evidence="2" id="KW-1185">Reference proteome</keyword>
<protein>
    <submittedName>
        <fullName evidence="1">Uncharacterized protein</fullName>
    </submittedName>
</protein>
<gene>
    <name evidence="1" type="ORF">C8D98_0012</name>
</gene>